<name>A0A6S6SP73_9BACT</name>
<gene>
    <name evidence="2" type="ORF">HELGO_WM2885</name>
</gene>
<dbReference type="Gene3D" id="3.40.50.1010">
    <property type="entry name" value="5'-nuclease"/>
    <property type="match status" value="1"/>
</dbReference>
<dbReference type="InterPro" id="IPR029060">
    <property type="entry name" value="PIN-like_dom_sf"/>
</dbReference>
<dbReference type="SUPFAM" id="SSF88723">
    <property type="entry name" value="PIN domain-like"/>
    <property type="match status" value="1"/>
</dbReference>
<accession>A0A6S6SP73</accession>
<protein>
    <submittedName>
        <fullName evidence="2">Nucleic acid-binding protein, contains PIN domain</fullName>
    </submittedName>
</protein>
<dbReference type="EMBL" id="CACVAS010000036">
    <property type="protein sequence ID" value="CAA6804458.1"/>
    <property type="molecule type" value="Genomic_DNA"/>
</dbReference>
<organism evidence="2">
    <name type="scientific">uncultured Sulfurovum sp</name>
    <dbReference type="NCBI Taxonomy" id="269237"/>
    <lineage>
        <taxon>Bacteria</taxon>
        <taxon>Pseudomonadati</taxon>
        <taxon>Campylobacterota</taxon>
        <taxon>Epsilonproteobacteria</taxon>
        <taxon>Campylobacterales</taxon>
        <taxon>Sulfurovaceae</taxon>
        <taxon>Sulfurovum</taxon>
        <taxon>environmental samples</taxon>
    </lineage>
</organism>
<reference evidence="2" key="1">
    <citation type="submission" date="2020-01" db="EMBL/GenBank/DDBJ databases">
        <authorList>
            <person name="Meier V. D."/>
            <person name="Meier V D."/>
        </authorList>
    </citation>
    <scope>NUCLEOTIDE SEQUENCE</scope>
    <source>
        <strain evidence="2">HLG_WM_MAG_01</strain>
    </source>
</reference>
<dbReference type="InterPro" id="IPR002716">
    <property type="entry name" value="PIN_dom"/>
</dbReference>
<dbReference type="CDD" id="cd09854">
    <property type="entry name" value="PIN_VapC-like"/>
    <property type="match status" value="1"/>
</dbReference>
<dbReference type="Pfam" id="PF13470">
    <property type="entry name" value="PIN_3"/>
    <property type="match status" value="1"/>
</dbReference>
<sequence length="141" mass="15858">MKVLLDTNIVLDVLLARKEFIQSAREIFVLIENDAVDGYLCASSVTTLHYLLAKNLGKNDADKTIEELLSLFNIANIDKTVLQHACSENGLDYEDSVIYCAAKQENIDIIVTRDKKGFKKSKVTVVAPEEFLALMKQDNYE</sequence>
<evidence type="ECO:0000313" key="2">
    <source>
        <dbReference type="EMBL" id="CAA6804458.1"/>
    </source>
</evidence>
<evidence type="ECO:0000259" key="1">
    <source>
        <dbReference type="Pfam" id="PF13470"/>
    </source>
</evidence>
<proteinExistence type="predicted"/>
<feature type="domain" description="PIN" evidence="1">
    <location>
        <begin position="2"/>
        <end position="116"/>
    </location>
</feature>
<dbReference type="AlphaFoldDB" id="A0A6S6SP73"/>